<feature type="signal peptide" evidence="1">
    <location>
        <begin position="1"/>
        <end position="26"/>
    </location>
</feature>
<sequence length="248" mass="28404">MNLKNLFFSFRLIVLISLLCFCSKQTSEVQHDTARILAYEVNPKTEQLHFYWKNEQGEIYENFQNLKTQLEATQQELIFAMNGGMYKRDQSPQGLYVENGQLKSPLDTLQKGFGNFYLQPNGVFYITKENNPVICTSQVFKLIENIKYATQSGPMLVIDGKLHEKLTKDSINLHIRNGVGILPNGNLLFAMSKEKINFYDFATFFKEKGCENALYLDGFVSKTFLPSKNYQQMDGNFGVIIGVTKPVQ</sequence>
<evidence type="ECO:0000259" key="2">
    <source>
        <dbReference type="Pfam" id="PF09992"/>
    </source>
</evidence>
<proteinExistence type="predicted"/>
<evidence type="ECO:0000256" key="1">
    <source>
        <dbReference type="SAM" id="SignalP"/>
    </source>
</evidence>
<keyword evidence="4" id="KW-1185">Reference proteome</keyword>
<reference evidence="3 4" key="1">
    <citation type="journal article" date="2013" name="Int. J. Syst. Evol. Microbiol.">
        <title>Kordia antarctica sp. nov., isolated from Antarctic seawater.</title>
        <authorList>
            <person name="Baek K."/>
            <person name="Choi A."/>
            <person name="Kang I."/>
            <person name="Lee K."/>
            <person name="Cho J.C."/>
        </authorList>
    </citation>
    <scope>NUCLEOTIDE SEQUENCE [LARGE SCALE GENOMIC DNA]</scope>
    <source>
        <strain evidence="3 4">IMCC3317</strain>
    </source>
</reference>
<gene>
    <name evidence="3" type="ORF">IMCC3317_41720</name>
</gene>
<dbReference type="EMBL" id="CP019288">
    <property type="protein sequence ID" value="QHI38772.1"/>
    <property type="molecule type" value="Genomic_DNA"/>
</dbReference>
<feature type="chain" id="PRO_5029694069" description="Phosphodiester glycosidase domain-containing protein" evidence="1">
    <location>
        <begin position="27"/>
        <end position="248"/>
    </location>
</feature>
<accession>A0A7L4ZQ72</accession>
<dbReference type="OrthoDB" id="5515706at2"/>
<protein>
    <recommendedName>
        <fullName evidence="2">Phosphodiester glycosidase domain-containing protein</fullName>
    </recommendedName>
</protein>
<organism evidence="3 4">
    <name type="scientific">Kordia antarctica</name>
    <dbReference type="NCBI Taxonomy" id="1218801"/>
    <lineage>
        <taxon>Bacteria</taxon>
        <taxon>Pseudomonadati</taxon>
        <taxon>Bacteroidota</taxon>
        <taxon>Flavobacteriia</taxon>
        <taxon>Flavobacteriales</taxon>
        <taxon>Flavobacteriaceae</taxon>
        <taxon>Kordia</taxon>
    </lineage>
</organism>
<dbReference type="Proteomes" id="UP000464657">
    <property type="component" value="Chromosome"/>
</dbReference>
<dbReference type="Pfam" id="PF09992">
    <property type="entry name" value="NAGPA"/>
    <property type="match status" value="1"/>
</dbReference>
<dbReference type="AlphaFoldDB" id="A0A7L4ZQ72"/>
<keyword evidence="1" id="KW-0732">Signal</keyword>
<dbReference type="KEGG" id="kan:IMCC3317_41720"/>
<name>A0A7L4ZQ72_9FLAO</name>
<evidence type="ECO:0000313" key="4">
    <source>
        <dbReference type="Proteomes" id="UP000464657"/>
    </source>
</evidence>
<dbReference type="InterPro" id="IPR018711">
    <property type="entry name" value="NAGPA"/>
</dbReference>
<dbReference type="RefSeq" id="WP_160131306.1">
    <property type="nucleotide sequence ID" value="NZ_CP019288.1"/>
</dbReference>
<feature type="domain" description="Phosphodiester glycosidase" evidence="2">
    <location>
        <begin position="76"/>
        <end position="225"/>
    </location>
</feature>
<evidence type="ECO:0000313" key="3">
    <source>
        <dbReference type="EMBL" id="QHI38772.1"/>
    </source>
</evidence>